<protein>
    <submittedName>
        <fullName evidence="7">AI-2E family transporter</fullName>
    </submittedName>
</protein>
<evidence type="ECO:0000256" key="3">
    <source>
        <dbReference type="ARBA" id="ARBA00022692"/>
    </source>
</evidence>
<evidence type="ECO:0000313" key="8">
    <source>
        <dbReference type="Proteomes" id="UP001447842"/>
    </source>
</evidence>
<evidence type="ECO:0000256" key="1">
    <source>
        <dbReference type="ARBA" id="ARBA00004141"/>
    </source>
</evidence>
<dbReference type="EMBL" id="CP147920">
    <property type="protein sequence ID" value="XAU14472.1"/>
    <property type="molecule type" value="Genomic_DNA"/>
</dbReference>
<gene>
    <name evidence="7" type="ORF">WCY31_09445</name>
</gene>
<dbReference type="Pfam" id="PF01594">
    <property type="entry name" value="AI-2E_transport"/>
    <property type="match status" value="1"/>
</dbReference>
<name>A0ABZ3H7U6_9BACT</name>
<feature type="transmembrane region" description="Helical" evidence="6">
    <location>
        <begin position="259"/>
        <end position="277"/>
    </location>
</feature>
<dbReference type="PANTHER" id="PTHR21716">
    <property type="entry name" value="TRANSMEMBRANE PROTEIN"/>
    <property type="match status" value="1"/>
</dbReference>
<accession>A0ABZ3H7U6</accession>
<evidence type="ECO:0000256" key="4">
    <source>
        <dbReference type="ARBA" id="ARBA00022989"/>
    </source>
</evidence>
<feature type="transmembrane region" description="Helical" evidence="6">
    <location>
        <begin position="7"/>
        <end position="24"/>
    </location>
</feature>
<dbReference type="RefSeq" id="WP_345972194.1">
    <property type="nucleotide sequence ID" value="NZ_CP147920.1"/>
</dbReference>
<feature type="transmembrane region" description="Helical" evidence="6">
    <location>
        <begin position="222"/>
        <end position="252"/>
    </location>
</feature>
<dbReference type="Proteomes" id="UP001447842">
    <property type="component" value="Chromosome"/>
</dbReference>
<organism evidence="7 8">
    <name type="scientific">Sulfurimonas diazotrophicus</name>
    <dbReference type="NCBI Taxonomy" id="3131939"/>
    <lineage>
        <taxon>Bacteria</taxon>
        <taxon>Pseudomonadati</taxon>
        <taxon>Campylobacterota</taxon>
        <taxon>Epsilonproteobacteria</taxon>
        <taxon>Campylobacterales</taxon>
        <taxon>Sulfurimonadaceae</taxon>
        <taxon>Sulfurimonas</taxon>
    </lineage>
</organism>
<proteinExistence type="inferred from homology"/>
<evidence type="ECO:0000256" key="6">
    <source>
        <dbReference type="SAM" id="Phobius"/>
    </source>
</evidence>
<keyword evidence="5 6" id="KW-0472">Membrane</keyword>
<comment type="similarity">
    <text evidence="2">Belongs to the autoinducer-2 exporter (AI-2E) (TC 2.A.86) family.</text>
</comment>
<dbReference type="PANTHER" id="PTHR21716:SF64">
    <property type="entry name" value="AI-2 TRANSPORT PROTEIN TQSA"/>
    <property type="match status" value="1"/>
</dbReference>
<feature type="transmembrane region" description="Helical" evidence="6">
    <location>
        <begin position="195"/>
        <end position="216"/>
    </location>
</feature>
<sequence>MEQTNRFGNVFIILAAVVIVFAGVKAASAIIIPFLLSLFLAIILMPLLHFLMDRKIPMALAMLMLIGLLLLFFVLFGVIVGHATNDFIGNLPGYEADLRNRLGGVAAWLTGQGITLPEKNLQTLLDPSAVFAYMTGALKGFGSILTNGFVILLTTVFMLLEGVAYRNKIAYIYRRNHSEGQKHLNEILAKINHYMALKALISAGTGVLVYLLLLIFGLDYPVLWGVVAFLLNFIPNIGSIMAAVPAVLLALIQLDPASAFWIAAGYVAINVLVGSIIEPKVMGRGLDLSTLVVFLSLIFWGWLLGPVGMLLSIPLTIMVKIVFDSEESTRWIAVLLGTGGNGQTEEA</sequence>
<feature type="transmembrane region" description="Helical" evidence="6">
    <location>
        <begin position="297"/>
        <end position="323"/>
    </location>
</feature>
<dbReference type="InterPro" id="IPR002549">
    <property type="entry name" value="AI-2E-like"/>
</dbReference>
<keyword evidence="4 6" id="KW-1133">Transmembrane helix</keyword>
<feature type="transmembrane region" description="Helical" evidence="6">
    <location>
        <begin position="30"/>
        <end position="52"/>
    </location>
</feature>
<feature type="transmembrane region" description="Helical" evidence="6">
    <location>
        <begin position="59"/>
        <end position="83"/>
    </location>
</feature>
<evidence type="ECO:0000256" key="5">
    <source>
        <dbReference type="ARBA" id="ARBA00023136"/>
    </source>
</evidence>
<keyword evidence="8" id="KW-1185">Reference proteome</keyword>
<keyword evidence="3 6" id="KW-0812">Transmembrane</keyword>
<comment type="subcellular location">
    <subcellularLocation>
        <location evidence="1">Membrane</location>
        <topology evidence="1">Multi-pass membrane protein</topology>
    </subcellularLocation>
</comment>
<feature type="transmembrane region" description="Helical" evidence="6">
    <location>
        <begin position="144"/>
        <end position="165"/>
    </location>
</feature>
<evidence type="ECO:0000313" key="7">
    <source>
        <dbReference type="EMBL" id="XAU14472.1"/>
    </source>
</evidence>
<reference evidence="7 8" key="1">
    <citation type="submission" date="2024-03" db="EMBL/GenBank/DDBJ databases">
        <title>Sulfurimonas sp. HSL3-1.</title>
        <authorList>
            <person name="Wang S."/>
        </authorList>
    </citation>
    <scope>NUCLEOTIDE SEQUENCE [LARGE SCALE GENOMIC DNA]</scope>
    <source>
        <strain evidence="7 8">HSL3-1</strain>
    </source>
</reference>
<evidence type="ECO:0000256" key="2">
    <source>
        <dbReference type="ARBA" id="ARBA00009773"/>
    </source>
</evidence>